<evidence type="ECO:0000313" key="6">
    <source>
        <dbReference type="EMBL" id="GIQ86244.1"/>
    </source>
</evidence>
<dbReference type="InterPro" id="IPR036236">
    <property type="entry name" value="Znf_C2H2_sf"/>
</dbReference>
<dbReference type="GO" id="GO:0003677">
    <property type="term" value="F:DNA binding"/>
    <property type="evidence" value="ECO:0007669"/>
    <property type="project" value="InterPro"/>
</dbReference>
<comment type="caution">
    <text evidence="6">The sequence shown here is derived from an EMBL/GenBank/DDBJ whole genome shotgun (WGS) entry which is preliminary data.</text>
</comment>
<protein>
    <recommendedName>
        <fullName evidence="5">BED-type domain-containing protein</fullName>
    </recommendedName>
</protein>
<dbReference type="EMBL" id="BDIP01002401">
    <property type="protein sequence ID" value="GIQ86244.1"/>
    <property type="molecule type" value="Genomic_DNA"/>
</dbReference>
<accession>A0A9K3CZF1</accession>
<dbReference type="AlphaFoldDB" id="A0A9K3CZF1"/>
<evidence type="ECO:0000256" key="3">
    <source>
        <dbReference type="ARBA" id="ARBA00022833"/>
    </source>
</evidence>
<evidence type="ECO:0000256" key="2">
    <source>
        <dbReference type="ARBA" id="ARBA00022771"/>
    </source>
</evidence>
<dbReference type="Proteomes" id="UP000265618">
    <property type="component" value="Unassembled WGS sequence"/>
</dbReference>
<dbReference type="GO" id="GO:0008270">
    <property type="term" value="F:zinc ion binding"/>
    <property type="evidence" value="ECO:0007669"/>
    <property type="project" value="UniProtKB-KW"/>
</dbReference>
<organism evidence="6 7">
    <name type="scientific">Kipferlia bialata</name>
    <dbReference type="NCBI Taxonomy" id="797122"/>
    <lineage>
        <taxon>Eukaryota</taxon>
        <taxon>Metamonada</taxon>
        <taxon>Carpediemonas-like organisms</taxon>
        <taxon>Kipferlia</taxon>
    </lineage>
</organism>
<keyword evidence="7" id="KW-1185">Reference proteome</keyword>
<feature type="domain" description="BED-type" evidence="5">
    <location>
        <begin position="115"/>
        <end position="164"/>
    </location>
</feature>
<evidence type="ECO:0000313" key="7">
    <source>
        <dbReference type="Proteomes" id="UP000265618"/>
    </source>
</evidence>
<evidence type="ECO:0000259" key="5">
    <source>
        <dbReference type="PROSITE" id="PS50808"/>
    </source>
</evidence>
<evidence type="ECO:0000256" key="1">
    <source>
        <dbReference type="ARBA" id="ARBA00022723"/>
    </source>
</evidence>
<dbReference type="InterPro" id="IPR003656">
    <property type="entry name" value="Znf_BED"/>
</dbReference>
<dbReference type="SUPFAM" id="SSF57667">
    <property type="entry name" value="beta-beta-alpha zinc fingers"/>
    <property type="match status" value="1"/>
</dbReference>
<sequence length="280" mass="30796">MSTAKTAVCVNGTVCAGYLDSLSLSDMGSRIKTLSLSDSSLSVTEVGTLLHGVELGSLTHLDLSCLTSRCIGSDAHGLTEASLDIADRDGGALECLLADILSRCSSLNHLEKKERDRDPIWSHYVKERSGPELKTQTAKCKLCQKEYHSFSNLDNLRIHMRKQHSTVMVYQGGWDAYYADKGYGEKGRHYKRDKAQDEVPAPLGLPSVPAGMHVGGPVPVTAATVPSPPPVRHDLYDLHLMGHTDTAQTDRRFPYAPQAETGVSGNREREPILRYRWYIS</sequence>
<keyword evidence="2 4" id="KW-0863">Zinc-finger</keyword>
<dbReference type="Pfam" id="PF02892">
    <property type="entry name" value="zf-BED"/>
    <property type="match status" value="1"/>
</dbReference>
<keyword evidence="3" id="KW-0862">Zinc</keyword>
<name>A0A9K3CZF1_9EUKA</name>
<proteinExistence type="predicted"/>
<keyword evidence="1" id="KW-0479">Metal-binding</keyword>
<evidence type="ECO:0000256" key="4">
    <source>
        <dbReference type="PROSITE-ProRule" id="PRU00027"/>
    </source>
</evidence>
<reference evidence="6 7" key="1">
    <citation type="journal article" date="2018" name="PLoS ONE">
        <title>The draft genome of Kipferlia bialata reveals reductive genome evolution in fornicate parasites.</title>
        <authorList>
            <person name="Tanifuji G."/>
            <person name="Takabayashi S."/>
            <person name="Kume K."/>
            <person name="Takagi M."/>
            <person name="Nakayama T."/>
            <person name="Kamikawa R."/>
            <person name="Inagaki Y."/>
            <person name="Hashimoto T."/>
        </authorList>
    </citation>
    <scope>NUCLEOTIDE SEQUENCE [LARGE SCALE GENOMIC DNA]</scope>
    <source>
        <strain evidence="6">NY0173</strain>
    </source>
</reference>
<gene>
    <name evidence="6" type="ORF">KIPB_008062</name>
</gene>
<dbReference type="PROSITE" id="PS50808">
    <property type="entry name" value="ZF_BED"/>
    <property type="match status" value="1"/>
</dbReference>